<name>A0A6C0P897_9BACL</name>
<gene>
    <name evidence="4" type="ORF">GZH47_30880</name>
</gene>
<dbReference type="SUPFAM" id="SSF55811">
    <property type="entry name" value="Nudix"/>
    <property type="match status" value="1"/>
</dbReference>
<dbReference type="PANTHER" id="PTHR43046:SF14">
    <property type="entry name" value="MUTT_NUDIX FAMILY PROTEIN"/>
    <property type="match status" value="1"/>
</dbReference>
<accession>A0A6C0P897</accession>
<dbReference type="PROSITE" id="PS00893">
    <property type="entry name" value="NUDIX_BOX"/>
    <property type="match status" value="1"/>
</dbReference>
<comment type="cofactor">
    <cofactor evidence="1">
        <name>Mg(2+)</name>
        <dbReference type="ChEBI" id="CHEBI:18420"/>
    </cofactor>
</comment>
<dbReference type="PANTHER" id="PTHR43046">
    <property type="entry name" value="GDP-MANNOSE MANNOSYL HYDROLASE"/>
    <property type="match status" value="1"/>
</dbReference>
<protein>
    <submittedName>
        <fullName evidence="4">NUDIX domain-containing protein</fullName>
    </submittedName>
</protein>
<feature type="domain" description="Nudix hydrolase" evidence="3">
    <location>
        <begin position="4"/>
        <end position="136"/>
    </location>
</feature>
<proteinExistence type="predicted"/>
<dbReference type="GO" id="GO:0016787">
    <property type="term" value="F:hydrolase activity"/>
    <property type="evidence" value="ECO:0007669"/>
    <property type="project" value="UniProtKB-KW"/>
</dbReference>
<dbReference type="InterPro" id="IPR020084">
    <property type="entry name" value="NUDIX_hydrolase_CS"/>
</dbReference>
<sequence>MNRPLLRAEAIIVHRHDQSILVQCAADEAFYRFPGGTVEFGETAAEAIRRELIEEFDLQAEIGAIACVNESIVEYDGKQRHDCTILHWGAVNEERIQDAIAHSEAEGIQLTWRTMEQLRGKPVYPEGILAYLEERKVVASHLVVRKNYDNEA</sequence>
<dbReference type="Gene3D" id="3.90.79.10">
    <property type="entry name" value="Nucleoside Triphosphate Pyrophosphohydrolase"/>
    <property type="match status" value="1"/>
</dbReference>
<keyword evidence="2" id="KW-0378">Hydrolase</keyword>
<dbReference type="RefSeq" id="WP_162644920.1">
    <property type="nucleotide sequence ID" value="NZ_CP048286.1"/>
</dbReference>
<evidence type="ECO:0000256" key="2">
    <source>
        <dbReference type="ARBA" id="ARBA00022801"/>
    </source>
</evidence>
<reference evidence="4 5" key="1">
    <citation type="submission" date="2020-02" db="EMBL/GenBank/DDBJ databases">
        <title>Paenibacillus sp. nov., isolated from rhizosphere soil of tomato.</title>
        <authorList>
            <person name="Weon H.-Y."/>
            <person name="Lee S.A."/>
        </authorList>
    </citation>
    <scope>NUCLEOTIDE SEQUENCE [LARGE SCALE GENOMIC DNA]</scope>
    <source>
        <strain evidence="4 5">14171R-81</strain>
    </source>
</reference>
<dbReference type="InterPro" id="IPR000086">
    <property type="entry name" value="NUDIX_hydrolase_dom"/>
</dbReference>
<evidence type="ECO:0000256" key="1">
    <source>
        <dbReference type="ARBA" id="ARBA00001946"/>
    </source>
</evidence>
<evidence type="ECO:0000259" key="3">
    <source>
        <dbReference type="PROSITE" id="PS51462"/>
    </source>
</evidence>
<organism evidence="4 5">
    <name type="scientific">Paenibacillus rhizovicinus</name>
    <dbReference type="NCBI Taxonomy" id="2704463"/>
    <lineage>
        <taxon>Bacteria</taxon>
        <taxon>Bacillati</taxon>
        <taxon>Bacillota</taxon>
        <taxon>Bacilli</taxon>
        <taxon>Bacillales</taxon>
        <taxon>Paenibacillaceae</taxon>
        <taxon>Paenibacillus</taxon>
    </lineage>
</organism>
<dbReference type="PROSITE" id="PS51462">
    <property type="entry name" value="NUDIX"/>
    <property type="match status" value="1"/>
</dbReference>
<keyword evidence="5" id="KW-1185">Reference proteome</keyword>
<evidence type="ECO:0000313" key="5">
    <source>
        <dbReference type="Proteomes" id="UP000479114"/>
    </source>
</evidence>
<dbReference type="EMBL" id="CP048286">
    <property type="protein sequence ID" value="QHW34768.1"/>
    <property type="molecule type" value="Genomic_DNA"/>
</dbReference>
<dbReference type="Proteomes" id="UP000479114">
    <property type="component" value="Chromosome"/>
</dbReference>
<dbReference type="AlphaFoldDB" id="A0A6C0P897"/>
<evidence type="ECO:0000313" key="4">
    <source>
        <dbReference type="EMBL" id="QHW34768.1"/>
    </source>
</evidence>
<dbReference type="Pfam" id="PF00293">
    <property type="entry name" value="NUDIX"/>
    <property type="match status" value="1"/>
</dbReference>
<dbReference type="KEGG" id="prz:GZH47_30880"/>
<dbReference type="InterPro" id="IPR015797">
    <property type="entry name" value="NUDIX_hydrolase-like_dom_sf"/>
</dbReference>